<evidence type="ECO:0000256" key="1">
    <source>
        <dbReference type="SAM" id="MobiDB-lite"/>
    </source>
</evidence>
<proteinExistence type="predicted"/>
<dbReference type="AlphaFoldDB" id="A0A078A723"/>
<dbReference type="OrthoDB" id="10667926at2759"/>
<name>A0A078A723_STYLE</name>
<evidence type="ECO:0000313" key="3">
    <source>
        <dbReference type="Proteomes" id="UP000039865"/>
    </source>
</evidence>
<organism evidence="2 3">
    <name type="scientific">Stylonychia lemnae</name>
    <name type="common">Ciliate</name>
    <dbReference type="NCBI Taxonomy" id="5949"/>
    <lineage>
        <taxon>Eukaryota</taxon>
        <taxon>Sar</taxon>
        <taxon>Alveolata</taxon>
        <taxon>Ciliophora</taxon>
        <taxon>Intramacronucleata</taxon>
        <taxon>Spirotrichea</taxon>
        <taxon>Stichotrichia</taxon>
        <taxon>Sporadotrichida</taxon>
        <taxon>Oxytrichidae</taxon>
        <taxon>Stylonychinae</taxon>
        <taxon>Stylonychia</taxon>
    </lineage>
</organism>
<sequence>MELNQAIKFSDHFKKEQVQKKQDKFIDENRARGIIIKSLYFSKNDNQFHNDVKKHLAYEHVLFYLDEDKNLAHKIKQDTQFSMDDYHIREEIKQMKNEIRQHRALKNLMSIVQRDENGNPVEGEDVDGQQEQEDYDDFSMSVSFDYGYNDEYGVRDYEGYQMEDQDVENIIDFQRDRIAEMREEDEEKQQELQSLPAGII</sequence>
<accession>A0A078A723</accession>
<reference evidence="2 3" key="1">
    <citation type="submission" date="2014-06" db="EMBL/GenBank/DDBJ databases">
        <authorList>
            <person name="Swart Estienne"/>
        </authorList>
    </citation>
    <scope>NUCLEOTIDE SEQUENCE [LARGE SCALE GENOMIC DNA]</scope>
    <source>
        <strain evidence="2 3">130c</strain>
    </source>
</reference>
<dbReference type="InParanoid" id="A0A078A723"/>
<evidence type="ECO:0000313" key="2">
    <source>
        <dbReference type="EMBL" id="CDW76581.1"/>
    </source>
</evidence>
<protein>
    <submittedName>
        <fullName evidence="2">Uncharacterized protein</fullName>
    </submittedName>
</protein>
<dbReference type="Proteomes" id="UP000039865">
    <property type="component" value="Unassembled WGS sequence"/>
</dbReference>
<gene>
    <name evidence="2" type="primary">Contig15245.g16250</name>
    <name evidence="2" type="ORF">STYLEM_5541</name>
</gene>
<keyword evidence="3" id="KW-1185">Reference proteome</keyword>
<dbReference type="EMBL" id="CCKQ01005371">
    <property type="protein sequence ID" value="CDW76581.1"/>
    <property type="molecule type" value="Genomic_DNA"/>
</dbReference>
<feature type="region of interest" description="Disordered" evidence="1">
    <location>
        <begin position="179"/>
        <end position="200"/>
    </location>
</feature>